<protein>
    <recommendedName>
        <fullName evidence="7">Cytochrome c oxidase assembly protein COX11, mitochondrial</fullName>
    </recommendedName>
</protein>
<dbReference type="Proteomes" id="UP000887565">
    <property type="component" value="Unplaced"/>
</dbReference>
<keyword evidence="5 8" id="KW-0472">Membrane</keyword>
<evidence type="ECO:0000256" key="5">
    <source>
        <dbReference type="ARBA" id="ARBA00023136"/>
    </source>
</evidence>
<evidence type="ECO:0000256" key="8">
    <source>
        <dbReference type="SAM" id="Phobius"/>
    </source>
</evidence>
<evidence type="ECO:0000256" key="7">
    <source>
        <dbReference type="ARBA" id="ARBA00068998"/>
    </source>
</evidence>
<organism evidence="9 10">
    <name type="scientific">Romanomermis culicivorax</name>
    <name type="common">Nematode worm</name>
    <dbReference type="NCBI Taxonomy" id="13658"/>
    <lineage>
        <taxon>Eukaryota</taxon>
        <taxon>Metazoa</taxon>
        <taxon>Ecdysozoa</taxon>
        <taxon>Nematoda</taxon>
        <taxon>Enoplea</taxon>
        <taxon>Dorylaimia</taxon>
        <taxon>Mermithida</taxon>
        <taxon>Mermithoidea</taxon>
        <taxon>Mermithidae</taxon>
        <taxon>Romanomermis</taxon>
    </lineage>
</organism>
<evidence type="ECO:0000256" key="6">
    <source>
        <dbReference type="ARBA" id="ARBA00063165"/>
    </source>
</evidence>
<dbReference type="PANTHER" id="PTHR21320:SF3">
    <property type="entry name" value="CYTOCHROME C OXIDASE ASSEMBLY PROTEIN COX11, MITOCHONDRIAL-RELATED"/>
    <property type="match status" value="1"/>
</dbReference>
<keyword evidence="3 8" id="KW-0812">Transmembrane</keyword>
<comment type="subcellular location">
    <subcellularLocation>
        <location evidence="2">Mitochondrion inner membrane</location>
        <topology evidence="2">Single-pass membrane protein</topology>
        <orientation evidence="2">Intermembrane side</orientation>
    </subcellularLocation>
</comment>
<dbReference type="Gene3D" id="2.60.370.10">
    <property type="entry name" value="Ctag/Cox11"/>
    <property type="match status" value="1"/>
</dbReference>
<feature type="transmembrane region" description="Helical" evidence="8">
    <location>
        <begin position="106"/>
        <end position="125"/>
    </location>
</feature>
<dbReference type="AlphaFoldDB" id="A0A915JXE9"/>
<evidence type="ECO:0000256" key="4">
    <source>
        <dbReference type="ARBA" id="ARBA00022989"/>
    </source>
</evidence>
<dbReference type="SUPFAM" id="SSF110111">
    <property type="entry name" value="Ctag/Cox11"/>
    <property type="match status" value="1"/>
</dbReference>
<evidence type="ECO:0000256" key="1">
    <source>
        <dbReference type="ARBA" id="ARBA00004007"/>
    </source>
</evidence>
<dbReference type="HAMAP" id="MF_00155">
    <property type="entry name" value="CtaG"/>
    <property type="match status" value="1"/>
</dbReference>
<evidence type="ECO:0000256" key="3">
    <source>
        <dbReference type="ARBA" id="ARBA00022692"/>
    </source>
</evidence>
<evidence type="ECO:0000256" key="2">
    <source>
        <dbReference type="ARBA" id="ARBA00004243"/>
    </source>
</evidence>
<dbReference type="PANTHER" id="PTHR21320">
    <property type="entry name" value="CYTOCHROME C OXIDASE ASSEMBLY PROTEIN COX11-RELATED"/>
    <property type="match status" value="1"/>
</dbReference>
<dbReference type="InterPro" id="IPR023471">
    <property type="entry name" value="CtaG/Cox11_dom_sf"/>
</dbReference>
<dbReference type="FunFam" id="2.60.370.10:FF:000001">
    <property type="entry name" value="COX11 cytochrome c oxidase assembly homolog"/>
    <property type="match status" value="1"/>
</dbReference>
<evidence type="ECO:0000313" key="10">
    <source>
        <dbReference type="WBParaSite" id="nRc.2.0.1.t30763-RA"/>
    </source>
</evidence>
<dbReference type="Pfam" id="PF04442">
    <property type="entry name" value="CtaG_Cox11"/>
    <property type="match status" value="1"/>
</dbReference>
<dbReference type="GO" id="GO:0005507">
    <property type="term" value="F:copper ion binding"/>
    <property type="evidence" value="ECO:0007669"/>
    <property type="project" value="InterPro"/>
</dbReference>
<reference evidence="10" key="1">
    <citation type="submission" date="2022-11" db="UniProtKB">
        <authorList>
            <consortium name="WormBaseParasite"/>
        </authorList>
    </citation>
    <scope>IDENTIFICATION</scope>
</reference>
<sequence>MIIMSTCRIVPCLNLTFILKTVESPSIQFCRSFVHNSGIHRTIARRLSPFIGKNAWPRPDIKFREIVFVRNFSACNSGSATRSNPDQSKNFYDPNDDDHRRRSFSLASYVLGTVILVIGLCYVAVPAYRLFCQKTSLGGAVKGPHGIHRDEDKIESMKVVKDRLIKINFESFVGGNLAWEFKPQQSEIYVHPGETALVFYSAKNNSDKQVVGISTYNVVPFQAGRYLSKIQCFCFEEQMLNPGEELDMPIFFYIDPDYAEDHRLEYIDQIVLSYTFFESKDGLNLPQPDFLKSSNFSVSLASPGTVSDQVAQI</sequence>
<dbReference type="WBParaSite" id="nRc.2.0.1.t30763-RA">
    <property type="protein sequence ID" value="nRc.2.0.1.t30763-RA"/>
    <property type="gene ID" value="nRc.2.0.1.g30763"/>
</dbReference>
<accession>A0A915JXE9</accession>
<comment type="function">
    <text evidence="1">Exerts its effect at some terminal stage of cytochrome c oxidase synthesis, probably by being involved in the insertion of the copper B into subunit I.</text>
</comment>
<proteinExistence type="inferred from homology"/>
<evidence type="ECO:0000313" key="9">
    <source>
        <dbReference type="Proteomes" id="UP000887565"/>
    </source>
</evidence>
<dbReference type="GO" id="GO:0005743">
    <property type="term" value="C:mitochondrial inner membrane"/>
    <property type="evidence" value="ECO:0007669"/>
    <property type="project" value="UniProtKB-SubCell"/>
</dbReference>
<dbReference type="NCBIfam" id="NF003465">
    <property type="entry name" value="PRK05089.1"/>
    <property type="match status" value="1"/>
</dbReference>
<dbReference type="InterPro" id="IPR007533">
    <property type="entry name" value="Cyt_c_oxidase_assmbl_CtaG"/>
</dbReference>
<keyword evidence="9" id="KW-1185">Reference proteome</keyword>
<comment type="subunit">
    <text evidence="6">Interacts with CNNM4/ACDP4. Interacts with RANBP2.</text>
</comment>
<keyword evidence="4 8" id="KW-1133">Transmembrane helix</keyword>
<name>A0A915JXE9_ROMCU</name>